<evidence type="ECO:0008006" key="3">
    <source>
        <dbReference type="Google" id="ProtNLM"/>
    </source>
</evidence>
<sequence length="336" mass="38364">MAENSNIEWCDHTFNPWIGCTKVSPACDNCYAASFGNRFGIEWGSGKPRKRTSESNWNQPLRWNRQAELKQNAWEKFKGRHPGLTDEQLIERGFIKPVRPRMFCASLADVFDNEVPSDWRADLFDLIGSTPHLDWLLLTKRIGNAQKMLNEYFPSGWGNWVDRYPNIWLGATICNQEEADRDIPKLLKTPAAVRFLSIEPLLGQIDLNMSLGGTRWIGGQRGCNGKTNGEHHHDERCGRGIDWVIVGGESGKDARPMHSEWVRSLRDQCAEAGVPFFFKQWGEWIQRHDLQASNSECVGKLWHTFDPDSSVCRIGKKTAGRFLDGVEYSEYPMSES</sequence>
<evidence type="ECO:0000313" key="1">
    <source>
        <dbReference type="EMBL" id="AXF86677.1"/>
    </source>
</evidence>
<dbReference type="EMBL" id="CP031124">
    <property type="protein sequence ID" value="AXF86677.1"/>
    <property type="molecule type" value="Genomic_DNA"/>
</dbReference>
<accession>A0A345DE89</accession>
<organism evidence="1 2">
    <name type="scientific">Ephemeroptericola cinctiostellae</name>
    <dbReference type="NCBI Taxonomy" id="2268024"/>
    <lineage>
        <taxon>Bacteria</taxon>
        <taxon>Pseudomonadati</taxon>
        <taxon>Pseudomonadota</taxon>
        <taxon>Betaproteobacteria</taxon>
        <taxon>Burkholderiales</taxon>
        <taxon>Burkholderiaceae</taxon>
        <taxon>Ephemeroptericola</taxon>
    </lineage>
</organism>
<name>A0A345DE89_9BURK</name>
<protein>
    <recommendedName>
        <fullName evidence="3">Phage protein Gp37/Gp68</fullName>
    </recommendedName>
</protein>
<dbReference type="OrthoDB" id="9787478at2"/>
<dbReference type="Pfam" id="PF07505">
    <property type="entry name" value="DUF5131"/>
    <property type="match status" value="1"/>
</dbReference>
<dbReference type="InterPro" id="IPR011101">
    <property type="entry name" value="DUF5131"/>
</dbReference>
<dbReference type="KEGG" id="hyf:DTO96_102432"/>
<dbReference type="AlphaFoldDB" id="A0A345DE89"/>
<reference evidence="2" key="1">
    <citation type="submission" date="2018-07" db="EMBL/GenBank/DDBJ databases">
        <authorList>
            <person name="Kim H."/>
        </authorList>
    </citation>
    <scope>NUCLEOTIDE SEQUENCE [LARGE SCALE GENOMIC DNA]</scope>
    <source>
        <strain evidence="2">F02</strain>
    </source>
</reference>
<dbReference type="Proteomes" id="UP000252182">
    <property type="component" value="Chromosome"/>
</dbReference>
<evidence type="ECO:0000313" key="2">
    <source>
        <dbReference type="Proteomes" id="UP000252182"/>
    </source>
</evidence>
<keyword evidence="2" id="KW-1185">Reference proteome</keyword>
<dbReference type="RefSeq" id="WP_114563728.1">
    <property type="nucleotide sequence ID" value="NZ_CP031124.1"/>
</dbReference>
<proteinExistence type="predicted"/>
<gene>
    <name evidence="1" type="ORF">DTO96_102432</name>
</gene>